<evidence type="ECO:0000313" key="9">
    <source>
        <dbReference type="Proteomes" id="UP000679848"/>
    </source>
</evidence>
<dbReference type="AlphaFoldDB" id="A0A810Q3G3"/>
<dbReference type="InterPro" id="IPR051204">
    <property type="entry name" value="ABC_transp_perm/SBD"/>
</dbReference>
<name>A0A810Q3G3_9FIRM</name>
<keyword evidence="5 6" id="KW-0472">Membrane</keyword>
<keyword evidence="3 6" id="KW-0812">Transmembrane</keyword>
<evidence type="ECO:0000256" key="5">
    <source>
        <dbReference type="ARBA" id="ARBA00023136"/>
    </source>
</evidence>
<dbReference type="PANTHER" id="PTHR30177:SF4">
    <property type="entry name" value="OSMOPROTECTANT IMPORT PERMEASE PROTEIN OSMW"/>
    <property type="match status" value="1"/>
</dbReference>
<evidence type="ECO:0000256" key="3">
    <source>
        <dbReference type="ARBA" id="ARBA00022692"/>
    </source>
</evidence>
<protein>
    <submittedName>
        <fullName evidence="8">Choline ABC transporter permease</fullName>
    </submittedName>
</protein>
<evidence type="ECO:0000256" key="1">
    <source>
        <dbReference type="ARBA" id="ARBA00004141"/>
    </source>
</evidence>
<dbReference type="InterPro" id="IPR035906">
    <property type="entry name" value="MetI-like_sf"/>
</dbReference>
<feature type="transmembrane region" description="Helical" evidence="6">
    <location>
        <begin position="130"/>
        <end position="156"/>
    </location>
</feature>
<dbReference type="GO" id="GO:0016020">
    <property type="term" value="C:membrane"/>
    <property type="evidence" value="ECO:0007669"/>
    <property type="project" value="UniProtKB-SubCell"/>
</dbReference>
<organism evidence="8 9">
    <name type="scientific">Pusillibacter faecalis</name>
    <dbReference type="NCBI Taxonomy" id="2714358"/>
    <lineage>
        <taxon>Bacteria</taxon>
        <taxon>Bacillati</taxon>
        <taxon>Bacillota</taxon>
        <taxon>Clostridia</taxon>
        <taxon>Eubacteriales</taxon>
        <taxon>Oscillospiraceae</taxon>
        <taxon>Pusillibacter</taxon>
    </lineage>
</organism>
<evidence type="ECO:0000313" key="8">
    <source>
        <dbReference type="EMBL" id="BCK82868.1"/>
    </source>
</evidence>
<dbReference type="PANTHER" id="PTHR30177">
    <property type="entry name" value="GLYCINE BETAINE/L-PROLINE TRANSPORT SYSTEM PERMEASE PROTEIN PROW"/>
    <property type="match status" value="1"/>
</dbReference>
<sequence>MTLLQTYGADLIKAICEHTIYVLISVAIGFSVGLVCGILLSRVPRWLSGIIIPVLSIFQTIPGLVFIGVLFIFWGDIYPTVIVALSVYAMFPVLKNTYTGILGVEERYLEAARGCGMSPFQTLIRVELPLAMPIIIAGLRMAAIYTVSWAVLASMIGLGGLGDFVYRGTSSNNNTLILLGAIPAAVLAILFGVLIDLLQKKVTPRGLWKEAGR</sequence>
<comment type="subcellular location">
    <subcellularLocation>
        <location evidence="1">Membrane</location>
        <topology evidence="1">Multi-pass membrane protein</topology>
    </subcellularLocation>
</comment>
<reference evidence="8" key="1">
    <citation type="submission" date="2020-09" db="EMBL/GenBank/DDBJ databases">
        <title>New species isolated from human feces.</title>
        <authorList>
            <person name="Kitahara M."/>
            <person name="Shigeno Y."/>
            <person name="Shime M."/>
            <person name="Matsumoto Y."/>
            <person name="Nakamura S."/>
            <person name="Motooka D."/>
            <person name="Fukuoka S."/>
            <person name="Nishikawa H."/>
            <person name="Benno Y."/>
        </authorList>
    </citation>
    <scope>NUCLEOTIDE SEQUENCE</scope>
    <source>
        <strain evidence="8">MM59</strain>
    </source>
</reference>
<dbReference type="Gene3D" id="1.10.3720.10">
    <property type="entry name" value="MetI-like"/>
    <property type="match status" value="1"/>
</dbReference>
<feature type="domain" description="ABC transmembrane type-1" evidence="7">
    <location>
        <begin position="33"/>
        <end position="205"/>
    </location>
</feature>
<evidence type="ECO:0000256" key="2">
    <source>
        <dbReference type="ARBA" id="ARBA00022448"/>
    </source>
</evidence>
<dbReference type="GO" id="GO:0055085">
    <property type="term" value="P:transmembrane transport"/>
    <property type="evidence" value="ECO:0007669"/>
    <property type="project" value="InterPro"/>
</dbReference>
<gene>
    <name evidence="8" type="ORF">MM59RIKEN_01870</name>
</gene>
<keyword evidence="9" id="KW-1185">Reference proteome</keyword>
<dbReference type="Proteomes" id="UP000679848">
    <property type="component" value="Chromosome"/>
</dbReference>
<feature type="transmembrane region" description="Helical" evidence="6">
    <location>
        <begin position="20"/>
        <end position="40"/>
    </location>
</feature>
<proteinExistence type="predicted"/>
<dbReference type="GO" id="GO:0031460">
    <property type="term" value="P:glycine betaine transport"/>
    <property type="evidence" value="ECO:0007669"/>
    <property type="project" value="TreeGrafter"/>
</dbReference>
<keyword evidence="4 6" id="KW-1133">Transmembrane helix</keyword>
<dbReference type="EMBL" id="AP023420">
    <property type="protein sequence ID" value="BCK82868.1"/>
    <property type="molecule type" value="Genomic_DNA"/>
</dbReference>
<feature type="transmembrane region" description="Helical" evidence="6">
    <location>
        <begin position="47"/>
        <end position="71"/>
    </location>
</feature>
<evidence type="ECO:0000256" key="6">
    <source>
        <dbReference type="SAM" id="Phobius"/>
    </source>
</evidence>
<dbReference type="CDD" id="cd06261">
    <property type="entry name" value="TM_PBP2"/>
    <property type="match status" value="1"/>
</dbReference>
<feature type="transmembrane region" description="Helical" evidence="6">
    <location>
        <begin position="176"/>
        <end position="198"/>
    </location>
</feature>
<accession>A0A810Q3G3</accession>
<evidence type="ECO:0000259" key="7">
    <source>
        <dbReference type="Pfam" id="PF00528"/>
    </source>
</evidence>
<keyword evidence="2" id="KW-0813">Transport</keyword>
<dbReference type="InterPro" id="IPR000515">
    <property type="entry name" value="MetI-like"/>
</dbReference>
<dbReference type="Pfam" id="PF00528">
    <property type="entry name" value="BPD_transp_1"/>
    <property type="match status" value="1"/>
</dbReference>
<feature type="transmembrane region" description="Helical" evidence="6">
    <location>
        <begin position="77"/>
        <end position="94"/>
    </location>
</feature>
<evidence type="ECO:0000256" key="4">
    <source>
        <dbReference type="ARBA" id="ARBA00022989"/>
    </source>
</evidence>
<dbReference type="SUPFAM" id="SSF161098">
    <property type="entry name" value="MetI-like"/>
    <property type="match status" value="1"/>
</dbReference>
<dbReference type="KEGG" id="pfaa:MM59RIKEN_01870"/>